<evidence type="ECO:0000313" key="2">
    <source>
        <dbReference type="EMBL" id="QJI01678.1"/>
    </source>
</evidence>
<gene>
    <name evidence="1" type="ORF">TM448A02341_0009</name>
    <name evidence="2" type="ORF">TM448B02711_0010</name>
</gene>
<dbReference type="EMBL" id="MT144941">
    <property type="protein sequence ID" value="QJI01678.1"/>
    <property type="molecule type" value="Genomic_DNA"/>
</dbReference>
<dbReference type="EMBL" id="MT144294">
    <property type="protein sequence ID" value="QJA51868.1"/>
    <property type="molecule type" value="Genomic_DNA"/>
</dbReference>
<dbReference type="AlphaFoldDB" id="A0A6H1ZWI2"/>
<organism evidence="1">
    <name type="scientific">viral metagenome</name>
    <dbReference type="NCBI Taxonomy" id="1070528"/>
    <lineage>
        <taxon>unclassified sequences</taxon>
        <taxon>metagenomes</taxon>
        <taxon>organismal metagenomes</taxon>
    </lineage>
</organism>
<evidence type="ECO:0000313" key="1">
    <source>
        <dbReference type="EMBL" id="QJA51868.1"/>
    </source>
</evidence>
<protein>
    <submittedName>
        <fullName evidence="1">Uncharacterized protein</fullName>
    </submittedName>
</protein>
<proteinExistence type="predicted"/>
<accession>A0A6H1ZWI2</accession>
<name>A0A6H1ZWI2_9ZZZZ</name>
<sequence length="67" mass="7646">MIEKPSLIICANVESADLTADGKLVIVLEKKPGTYPSISTLCKLVREFFQERDVYIYITILTRKEKL</sequence>
<reference evidence="1" key="1">
    <citation type="submission" date="2020-03" db="EMBL/GenBank/DDBJ databases">
        <title>The deep terrestrial virosphere.</title>
        <authorList>
            <person name="Holmfeldt K."/>
            <person name="Nilsson E."/>
            <person name="Simone D."/>
            <person name="Lopez-Fernandez M."/>
            <person name="Wu X."/>
            <person name="de Brujin I."/>
            <person name="Lundin D."/>
            <person name="Andersson A."/>
            <person name="Bertilsson S."/>
            <person name="Dopson M."/>
        </authorList>
    </citation>
    <scope>NUCLEOTIDE SEQUENCE</scope>
    <source>
        <strain evidence="1">TM448A02341</strain>
        <strain evidence="2">TM448B02711</strain>
    </source>
</reference>